<dbReference type="Proteomes" id="UP000309544">
    <property type="component" value="Unassembled WGS sequence"/>
</dbReference>
<organism evidence="2 3">
    <name type="scientific">Prosthecochloris vibrioformis</name>
    <name type="common">Chlorobium vibrioforme</name>
    <dbReference type="NCBI Taxonomy" id="1098"/>
    <lineage>
        <taxon>Bacteria</taxon>
        <taxon>Pseudomonadati</taxon>
        <taxon>Chlorobiota</taxon>
        <taxon>Chlorobiia</taxon>
        <taxon>Chlorobiales</taxon>
        <taxon>Chlorobiaceae</taxon>
        <taxon>Prosthecochloris</taxon>
    </lineage>
</organism>
<feature type="domain" description="HEPN AbiU2-like" evidence="1">
    <location>
        <begin position="6"/>
        <end position="232"/>
    </location>
</feature>
<name>A0A5C4RQV0_PROVB</name>
<proteinExistence type="predicted"/>
<keyword evidence="3" id="KW-1185">Reference proteome</keyword>
<dbReference type="EMBL" id="VDCI01000027">
    <property type="protein sequence ID" value="TNJ33418.1"/>
    <property type="molecule type" value="Genomic_DNA"/>
</dbReference>
<dbReference type="Pfam" id="PF18734">
    <property type="entry name" value="HEPN_AbiU2"/>
    <property type="match status" value="1"/>
</dbReference>
<dbReference type="RefSeq" id="WP_139627084.1">
    <property type="nucleotide sequence ID" value="NZ_VDCI01000027.1"/>
</dbReference>
<dbReference type="InterPro" id="IPR040704">
    <property type="entry name" value="HEPN_AbiU2"/>
</dbReference>
<evidence type="ECO:0000313" key="3">
    <source>
        <dbReference type="Proteomes" id="UP000309544"/>
    </source>
</evidence>
<evidence type="ECO:0000259" key="1">
    <source>
        <dbReference type="Pfam" id="PF18734"/>
    </source>
</evidence>
<sequence length="247" mass="28804">MKKRIEKITEYVSIIRRKLLYALEQQALLETLLFDEDVVSKRDNSFGSEGLLIVRNTLYESLAVNIASLISDSHKKVASLRCIIGQISDNFVREEMHLRFCTLDNYPYLGPDGKHDEGLKEIFEKIQIPEKSKIFNDKYDEVIKNFKNLANGNHLKRLQSARDKMIAHNQVKLDNSERRTFNNEDFKLKWNDTSQSLKEAKDIVINLELIVAKTHFKYDSSEKHFKKVAQNFWQPESFANKCFNGTP</sequence>
<evidence type="ECO:0000313" key="2">
    <source>
        <dbReference type="EMBL" id="TNJ33418.1"/>
    </source>
</evidence>
<reference evidence="2 3" key="1">
    <citation type="submission" date="2019-05" db="EMBL/GenBank/DDBJ databases">
        <title>Draft Whole-Genome sequence of the green sulfur bacterium Prosthecochloris vibrioformis DSM 260.</title>
        <authorList>
            <person name="Meyer T.E."/>
            <person name="Kyndt J.A."/>
        </authorList>
    </citation>
    <scope>NUCLEOTIDE SEQUENCE [LARGE SCALE GENOMIC DNA]</scope>
    <source>
        <strain evidence="2 3">DSM 260</strain>
    </source>
</reference>
<comment type="caution">
    <text evidence="2">The sequence shown here is derived from an EMBL/GenBank/DDBJ whole genome shotgun (WGS) entry which is preliminary data.</text>
</comment>
<gene>
    <name evidence="2" type="ORF">FGF68_10780</name>
</gene>
<accession>A0A5C4RQV0</accession>
<protein>
    <recommendedName>
        <fullName evidence="1">HEPN AbiU2-like domain-containing protein</fullName>
    </recommendedName>
</protein>
<dbReference type="AlphaFoldDB" id="A0A5C4RQV0"/>